<dbReference type="Proteomes" id="UP000223968">
    <property type="component" value="Unassembled WGS sequence"/>
</dbReference>
<gene>
    <name evidence="1" type="ORF">AJ79_06356</name>
</gene>
<reference evidence="1 2" key="1">
    <citation type="submission" date="2017-10" db="EMBL/GenBank/DDBJ databases">
        <title>Comparative genomics in systemic dimorphic fungi from Ajellomycetaceae.</title>
        <authorList>
            <person name="Munoz J.F."/>
            <person name="Mcewen J.G."/>
            <person name="Clay O.K."/>
            <person name="Cuomo C.A."/>
        </authorList>
    </citation>
    <scope>NUCLEOTIDE SEQUENCE [LARGE SCALE GENOMIC DNA]</scope>
    <source>
        <strain evidence="1 2">UAMH5409</strain>
    </source>
</reference>
<evidence type="ECO:0000313" key="1">
    <source>
        <dbReference type="EMBL" id="PGH07078.1"/>
    </source>
</evidence>
<protein>
    <submittedName>
        <fullName evidence="1">Uncharacterized protein</fullName>
    </submittedName>
</protein>
<sequence length="139" mass="15315">MALQHRGLIRSVSREELWRETRGAKLDARSRKYCDFIVSAKGLGGRKIRLVVTAAKQQLYDCCQEAAQGAQMGSGPFVYGMVIAGTQAKLFYVHAPGELLAFSEEFEDGAGANGDGYRDAEEDVWEKAFGYIKNHSPHG</sequence>
<accession>A0A2B7XEJ5</accession>
<keyword evidence="2" id="KW-1185">Reference proteome</keyword>
<dbReference type="OrthoDB" id="5273847at2759"/>
<evidence type="ECO:0000313" key="2">
    <source>
        <dbReference type="Proteomes" id="UP000223968"/>
    </source>
</evidence>
<organism evidence="1 2">
    <name type="scientific">Helicocarpus griseus UAMH5409</name>
    <dbReference type="NCBI Taxonomy" id="1447875"/>
    <lineage>
        <taxon>Eukaryota</taxon>
        <taxon>Fungi</taxon>
        <taxon>Dikarya</taxon>
        <taxon>Ascomycota</taxon>
        <taxon>Pezizomycotina</taxon>
        <taxon>Eurotiomycetes</taxon>
        <taxon>Eurotiomycetidae</taxon>
        <taxon>Onygenales</taxon>
        <taxon>Ajellomycetaceae</taxon>
        <taxon>Helicocarpus</taxon>
    </lineage>
</organism>
<proteinExistence type="predicted"/>
<dbReference type="AlphaFoldDB" id="A0A2B7XEJ5"/>
<name>A0A2B7XEJ5_9EURO</name>
<comment type="caution">
    <text evidence="1">The sequence shown here is derived from an EMBL/GenBank/DDBJ whole genome shotgun (WGS) entry which is preliminary data.</text>
</comment>
<dbReference type="EMBL" id="PDNB01000112">
    <property type="protein sequence ID" value="PGH07078.1"/>
    <property type="molecule type" value="Genomic_DNA"/>
</dbReference>